<evidence type="ECO:0000313" key="3">
    <source>
        <dbReference type="EMBL" id="KIW20295.1"/>
    </source>
</evidence>
<proteinExistence type="predicted"/>
<evidence type="ECO:0000256" key="2">
    <source>
        <dbReference type="SAM" id="MobiDB-lite"/>
    </source>
</evidence>
<dbReference type="PROSITE" id="PS00018">
    <property type="entry name" value="EF_HAND_1"/>
    <property type="match status" value="1"/>
</dbReference>
<gene>
    <name evidence="3" type="ORF">PV08_00870</name>
</gene>
<keyword evidence="1" id="KW-0106">Calcium</keyword>
<organism evidence="3 4">
    <name type="scientific">Exophiala spinifera</name>
    <dbReference type="NCBI Taxonomy" id="91928"/>
    <lineage>
        <taxon>Eukaryota</taxon>
        <taxon>Fungi</taxon>
        <taxon>Dikarya</taxon>
        <taxon>Ascomycota</taxon>
        <taxon>Pezizomycotina</taxon>
        <taxon>Eurotiomycetes</taxon>
        <taxon>Chaetothyriomycetidae</taxon>
        <taxon>Chaetothyriales</taxon>
        <taxon>Herpotrichiellaceae</taxon>
        <taxon>Exophiala</taxon>
    </lineage>
</organism>
<evidence type="ECO:0000256" key="1">
    <source>
        <dbReference type="ARBA" id="ARBA00022837"/>
    </source>
</evidence>
<dbReference type="OrthoDB" id="4130448at2759"/>
<dbReference type="HOGENOM" id="CLU_1627063_0_0_1"/>
<protein>
    <recommendedName>
        <fullName evidence="5">EF-hand domain-containing protein</fullName>
    </recommendedName>
</protein>
<keyword evidence="4" id="KW-1185">Reference proteome</keyword>
<name>A0A0D2BP45_9EURO</name>
<evidence type="ECO:0000313" key="4">
    <source>
        <dbReference type="Proteomes" id="UP000053328"/>
    </source>
</evidence>
<dbReference type="InterPro" id="IPR011992">
    <property type="entry name" value="EF-hand-dom_pair"/>
</dbReference>
<dbReference type="InterPro" id="IPR018247">
    <property type="entry name" value="EF_Hand_1_Ca_BS"/>
</dbReference>
<accession>A0A0D2BP45</accession>
<dbReference type="VEuPathDB" id="FungiDB:PV08_00870"/>
<dbReference type="AlphaFoldDB" id="A0A0D2BP45"/>
<dbReference type="EMBL" id="KN847492">
    <property type="protein sequence ID" value="KIW20295.1"/>
    <property type="molecule type" value="Genomic_DNA"/>
</dbReference>
<dbReference type="RefSeq" id="XP_016240511.1">
    <property type="nucleotide sequence ID" value="XM_016375235.1"/>
</dbReference>
<dbReference type="SUPFAM" id="SSF47473">
    <property type="entry name" value="EF-hand"/>
    <property type="match status" value="1"/>
</dbReference>
<evidence type="ECO:0008006" key="5">
    <source>
        <dbReference type="Google" id="ProtNLM"/>
    </source>
</evidence>
<reference evidence="3 4" key="1">
    <citation type="submission" date="2015-01" db="EMBL/GenBank/DDBJ databases">
        <title>The Genome Sequence of Exophiala spinifera CBS89968.</title>
        <authorList>
            <consortium name="The Broad Institute Genomics Platform"/>
            <person name="Cuomo C."/>
            <person name="de Hoog S."/>
            <person name="Gorbushina A."/>
            <person name="Stielow B."/>
            <person name="Teixiera M."/>
            <person name="Abouelleil A."/>
            <person name="Chapman S.B."/>
            <person name="Priest M."/>
            <person name="Young S.K."/>
            <person name="Wortman J."/>
            <person name="Nusbaum C."/>
            <person name="Birren B."/>
        </authorList>
    </citation>
    <scope>NUCLEOTIDE SEQUENCE [LARGE SCALE GENOMIC DNA]</scope>
    <source>
        <strain evidence="3 4">CBS 89968</strain>
    </source>
</reference>
<sequence>MHITTWEPLPPSPAPTAESFAYTTSTNPEDASDSPIFDAIELPRTSSDFGDVNDFIKAIATPAPTTFAKIVAPRLESAQLHEMDDDESSTEIFDDLSAGLIVNGTRVVSKDQYLGHFGLSKLHARTVEGQSILQKFLWHDRNGDGYLDADEMMARCDENGCED</sequence>
<feature type="region of interest" description="Disordered" evidence="2">
    <location>
        <begin position="1"/>
        <end position="32"/>
    </location>
</feature>
<dbReference type="GeneID" id="27327953"/>
<dbReference type="Proteomes" id="UP000053328">
    <property type="component" value="Unassembled WGS sequence"/>
</dbReference>